<feature type="region of interest" description="Disordered" evidence="1">
    <location>
        <begin position="1"/>
        <end position="21"/>
    </location>
</feature>
<evidence type="ECO:0000256" key="1">
    <source>
        <dbReference type="SAM" id="MobiDB-lite"/>
    </source>
</evidence>
<dbReference type="EMBL" id="VTFY01000008">
    <property type="protein sequence ID" value="MRX82794.1"/>
    <property type="molecule type" value="Genomic_DNA"/>
</dbReference>
<dbReference type="AlphaFoldDB" id="A0A6N7RNP8"/>
<sequence>MKRANRKTASRSGGIEKSRKPAFLLKKSTCERNFAPIRHRKKRNPWSRFSQRLKIVHKLIFLAETRSNADFRKKRGQNPARDAALAIMNEARQA</sequence>
<dbReference type="RefSeq" id="WP_154333652.1">
    <property type="nucleotide sequence ID" value="NZ_VTFY01000008.1"/>
</dbReference>
<reference evidence="3" key="1">
    <citation type="submission" date="2019-08" db="EMBL/GenBank/DDBJ databases">
        <title>Arthrobacter sp. nov., isolated from plateau pika and Tibetan wild ass.</title>
        <authorList>
            <person name="Ge Y."/>
        </authorList>
    </citation>
    <scope>NUCLEOTIDE SEQUENCE [LARGE SCALE GENOMIC DNA]</scope>
    <source>
        <strain evidence="3">HF-4214</strain>
    </source>
</reference>
<dbReference type="Proteomes" id="UP000438093">
    <property type="component" value="Unassembled WGS sequence"/>
</dbReference>
<accession>A0A6N7RNP8</accession>
<comment type="caution">
    <text evidence="2">The sequence shown here is derived from an EMBL/GenBank/DDBJ whole genome shotgun (WGS) entry which is preliminary data.</text>
</comment>
<keyword evidence="3" id="KW-1185">Reference proteome</keyword>
<evidence type="ECO:0000313" key="2">
    <source>
        <dbReference type="EMBL" id="MRX82794.1"/>
    </source>
</evidence>
<proteinExistence type="predicted"/>
<gene>
    <name evidence="2" type="ORF">GJG86_09860</name>
</gene>
<protein>
    <submittedName>
        <fullName evidence="2">Uncharacterized protein</fullName>
    </submittedName>
</protein>
<organism evidence="2 3">
    <name type="scientific">Eggerthella guodeyinii</name>
    <dbReference type="NCBI Taxonomy" id="2690837"/>
    <lineage>
        <taxon>Bacteria</taxon>
        <taxon>Bacillati</taxon>
        <taxon>Actinomycetota</taxon>
        <taxon>Coriobacteriia</taxon>
        <taxon>Eggerthellales</taxon>
        <taxon>Eggerthellaceae</taxon>
        <taxon>Eggerthella</taxon>
    </lineage>
</organism>
<name>A0A6N7RNP8_9ACTN</name>
<evidence type="ECO:0000313" key="3">
    <source>
        <dbReference type="Proteomes" id="UP000438093"/>
    </source>
</evidence>